<dbReference type="EMBL" id="MU151150">
    <property type="protein sequence ID" value="KAF9448792.1"/>
    <property type="molecule type" value="Genomic_DNA"/>
</dbReference>
<proteinExistence type="predicted"/>
<feature type="compositionally biased region" description="Basic and acidic residues" evidence="1">
    <location>
        <begin position="1"/>
        <end position="10"/>
    </location>
</feature>
<gene>
    <name evidence="2" type="ORF">P691DRAFT_759624</name>
</gene>
<keyword evidence="3" id="KW-1185">Reference proteome</keyword>
<organism evidence="2 3">
    <name type="scientific">Macrolepiota fuliginosa MF-IS2</name>
    <dbReference type="NCBI Taxonomy" id="1400762"/>
    <lineage>
        <taxon>Eukaryota</taxon>
        <taxon>Fungi</taxon>
        <taxon>Dikarya</taxon>
        <taxon>Basidiomycota</taxon>
        <taxon>Agaricomycotina</taxon>
        <taxon>Agaricomycetes</taxon>
        <taxon>Agaricomycetidae</taxon>
        <taxon>Agaricales</taxon>
        <taxon>Agaricineae</taxon>
        <taxon>Agaricaceae</taxon>
        <taxon>Macrolepiota</taxon>
    </lineage>
</organism>
<accession>A0A9P6C2E0</accession>
<feature type="region of interest" description="Disordered" evidence="1">
    <location>
        <begin position="1"/>
        <end position="26"/>
    </location>
</feature>
<dbReference type="AlphaFoldDB" id="A0A9P6C2E0"/>
<protein>
    <submittedName>
        <fullName evidence="2">Uncharacterized protein</fullName>
    </submittedName>
</protein>
<evidence type="ECO:0000313" key="3">
    <source>
        <dbReference type="Proteomes" id="UP000807342"/>
    </source>
</evidence>
<reference evidence="2" key="1">
    <citation type="submission" date="2020-11" db="EMBL/GenBank/DDBJ databases">
        <authorList>
            <consortium name="DOE Joint Genome Institute"/>
            <person name="Ahrendt S."/>
            <person name="Riley R."/>
            <person name="Andreopoulos W."/>
            <person name="Labutti K."/>
            <person name="Pangilinan J."/>
            <person name="Ruiz-Duenas F.J."/>
            <person name="Barrasa J.M."/>
            <person name="Sanchez-Garcia M."/>
            <person name="Camarero S."/>
            <person name="Miyauchi S."/>
            <person name="Serrano A."/>
            <person name="Linde D."/>
            <person name="Babiker R."/>
            <person name="Drula E."/>
            <person name="Ayuso-Fernandez I."/>
            <person name="Pacheco R."/>
            <person name="Padilla G."/>
            <person name="Ferreira P."/>
            <person name="Barriuso J."/>
            <person name="Kellner H."/>
            <person name="Castanera R."/>
            <person name="Alfaro M."/>
            <person name="Ramirez L."/>
            <person name="Pisabarro A.G."/>
            <person name="Kuo A."/>
            <person name="Tritt A."/>
            <person name="Lipzen A."/>
            <person name="He G."/>
            <person name="Yan M."/>
            <person name="Ng V."/>
            <person name="Cullen D."/>
            <person name="Martin F."/>
            <person name="Rosso M.-N."/>
            <person name="Henrissat B."/>
            <person name="Hibbett D."/>
            <person name="Martinez A.T."/>
            <person name="Grigoriev I.V."/>
        </authorList>
    </citation>
    <scope>NUCLEOTIDE SEQUENCE</scope>
    <source>
        <strain evidence="2">MF-IS2</strain>
    </source>
</reference>
<dbReference type="Proteomes" id="UP000807342">
    <property type="component" value="Unassembled WGS sequence"/>
</dbReference>
<dbReference type="OrthoDB" id="3244156at2759"/>
<name>A0A9P6C2E0_9AGAR</name>
<feature type="region of interest" description="Disordered" evidence="1">
    <location>
        <begin position="156"/>
        <end position="182"/>
    </location>
</feature>
<feature type="compositionally biased region" description="Gly residues" evidence="1">
    <location>
        <begin position="156"/>
        <end position="168"/>
    </location>
</feature>
<sequence>MSSSPVERRYTRQYAQQRDQRDVEAGMFDDEGFSSRAWSGEETAVGLESPVLVSPERASDYAMMSMSSATPPPSDVSVKTYLRRLVDIVKKVYGLPWMSRERVTVDYYPGGEKEGKKKKKDSEDLYDRSMVHATAVSWKSREYTAWRQSHYGHVAAGGGSPGAYGPGSAGALSASSSGTMSPDSVAGVIEPFPFTGTQS</sequence>
<evidence type="ECO:0000256" key="1">
    <source>
        <dbReference type="SAM" id="MobiDB-lite"/>
    </source>
</evidence>
<evidence type="ECO:0000313" key="2">
    <source>
        <dbReference type="EMBL" id="KAF9448792.1"/>
    </source>
</evidence>
<comment type="caution">
    <text evidence="2">The sequence shown here is derived from an EMBL/GenBank/DDBJ whole genome shotgun (WGS) entry which is preliminary data.</text>
</comment>
<feature type="compositionally biased region" description="Low complexity" evidence="1">
    <location>
        <begin position="169"/>
        <end position="178"/>
    </location>
</feature>